<dbReference type="GO" id="GO:0000723">
    <property type="term" value="P:telomere maintenance"/>
    <property type="evidence" value="ECO:0007669"/>
    <property type="project" value="InterPro"/>
</dbReference>
<keyword evidence="1" id="KW-0067">ATP-binding</keyword>
<evidence type="ECO:0000259" key="2">
    <source>
        <dbReference type="Pfam" id="PF05970"/>
    </source>
</evidence>
<feature type="domain" description="DNA helicase Pif1-like 2B" evidence="3">
    <location>
        <begin position="884"/>
        <end position="928"/>
    </location>
</feature>
<comment type="cofactor">
    <cofactor evidence="1">
        <name>Mg(2+)</name>
        <dbReference type="ChEBI" id="CHEBI:18420"/>
    </cofactor>
</comment>
<name>A0A8B8FPC1_9HEMI</name>
<dbReference type="InterPro" id="IPR027417">
    <property type="entry name" value="P-loop_NTPase"/>
</dbReference>
<comment type="similarity">
    <text evidence="1">Belongs to the helicase family.</text>
</comment>
<dbReference type="SUPFAM" id="SSF52540">
    <property type="entry name" value="P-loop containing nucleoside triphosphate hydrolases"/>
    <property type="match status" value="1"/>
</dbReference>
<evidence type="ECO:0000313" key="5">
    <source>
        <dbReference type="RefSeq" id="XP_025412552.1"/>
    </source>
</evidence>
<dbReference type="PANTHER" id="PTHR10492">
    <property type="match status" value="1"/>
</dbReference>
<dbReference type="GO" id="GO:0005524">
    <property type="term" value="F:ATP binding"/>
    <property type="evidence" value="ECO:0007669"/>
    <property type="project" value="UniProtKB-KW"/>
</dbReference>
<evidence type="ECO:0000313" key="4">
    <source>
        <dbReference type="Proteomes" id="UP000694846"/>
    </source>
</evidence>
<keyword evidence="1" id="KW-0547">Nucleotide-binding</keyword>
<dbReference type="GO" id="GO:0006281">
    <property type="term" value="P:DNA repair"/>
    <property type="evidence" value="ECO:0007669"/>
    <property type="project" value="UniProtKB-KW"/>
</dbReference>
<feature type="domain" description="DNA helicase Pif1-like DEAD-box helicase" evidence="2">
    <location>
        <begin position="616"/>
        <end position="795"/>
    </location>
</feature>
<accession>A0A8B8FPC1</accession>
<evidence type="ECO:0000259" key="3">
    <source>
        <dbReference type="Pfam" id="PF21530"/>
    </source>
</evidence>
<dbReference type="AlphaFoldDB" id="A0A8B8FPC1"/>
<dbReference type="GO" id="GO:0016787">
    <property type="term" value="F:hydrolase activity"/>
    <property type="evidence" value="ECO:0007669"/>
    <property type="project" value="UniProtKB-KW"/>
</dbReference>
<comment type="catalytic activity">
    <reaction evidence="1">
        <text>ATP + H2O = ADP + phosphate + H(+)</text>
        <dbReference type="Rhea" id="RHEA:13065"/>
        <dbReference type="ChEBI" id="CHEBI:15377"/>
        <dbReference type="ChEBI" id="CHEBI:15378"/>
        <dbReference type="ChEBI" id="CHEBI:30616"/>
        <dbReference type="ChEBI" id="CHEBI:43474"/>
        <dbReference type="ChEBI" id="CHEBI:456216"/>
        <dbReference type="EC" id="5.6.2.3"/>
    </reaction>
</comment>
<evidence type="ECO:0000256" key="1">
    <source>
        <dbReference type="RuleBase" id="RU363044"/>
    </source>
</evidence>
<proteinExistence type="inferred from homology"/>
<organism evidence="4 5">
    <name type="scientific">Sipha flava</name>
    <name type="common">yellow sugarcane aphid</name>
    <dbReference type="NCBI Taxonomy" id="143950"/>
    <lineage>
        <taxon>Eukaryota</taxon>
        <taxon>Metazoa</taxon>
        <taxon>Ecdysozoa</taxon>
        <taxon>Arthropoda</taxon>
        <taxon>Hexapoda</taxon>
        <taxon>Insecta</taxon>
        <taxon>Pterygota</taxon>
        <taxon>Neoptera</taxon>
        <taxon>Paraneoptera</taxon>
        <taxon>Hemiptera</taxon>
        <taxon>Sternorrhyncha</taxon>
        <taxon>Aphidomorpha</taxon>
        <taxon>Aphidoidea</taxon>
        <taxon>Aphididae</taxon>
        <taxon>Sipha</taxon>
    </lineage>
</organism>
<dbReference type="OrthoDB" id="6607820at2759"/>
<dbReference type="Pfam" id="PF21530">
    <property type="entry name" value="Pif1_2B_dom"/>
    <property type="match status" value="1"/>
</dbReference>
<keyword evidence="4" id="KW-1185">Reference proteome</keyword>
<keyword evidence="1" id="KW-0378">Hydrolase</keyword>
<dbReference type="GeneID" id="112685014"/>
<dbReference type="Gene3D" id="3.40.50.300">
    <property type="entry name" value="P-loop containing nucleotide triphosphate hydrolases"/>
    <property type="match status" value="1"/>
</dbReference>
<keyword evidence="1" id="KW-0227">DNA damage</keyword>
<dbReference type="GO" id="GO:0043139">
    <property type="term" value="F:5'-3' DNA helicase activity"/>
    <property type="evidence" value="ECO:0007669"/>
    <property type="project" value="UniProtKB-EC"/>
</dbReference>
<dbReference type="InterPro" id="IPR010285">
    <property type="entry name" value="DNA_helicase_pif1-like_DEAD"/>
</dbReference>
<dbReference type="Proteomes" id="UP000694846">
    <property type="component" value="Unplaced"/>
</dbReference>
<dbReference type="RefSeq" id="XP_025412552.1">
    <property type="nucleotide sequence ID" value="XM_025556767.1"/>
</dbReference>
<dbReference type="Pfam" id="PF05970">
    <property type="entry name" value="PIF1"/>
    <property type="match status" value="1"/>
</dbReference>
<keyword evidence="1" id="KW-0233">DNA recombination</keyword>
<reference evidence="5" key="1">
    <citation type="submission" date="2025-08" db="UniProtKB">
        <authorList>
            <consortium name="RefSeq"/>
        </authorList>
    </citation>
    <scope>IDENTIFICATION</scope>
    <source>
        <tissue evidence="5">Whole body</tissue>
    </source>
</reference>
<sequence length="968" mass="110605">MRLWKSKVHSGMAYDPDIAYRTDTCVALGSMTYKCQWCNALKWKDETLGMCCSAGKVQLERLKQLPEPLYSLMTSFGGKQVTADGFLPTFKVKGQVYHLIGSILPEPEQGAQYLQIYFVGEDEREDMLHQVNPYIKDLKSAIDKISPSESFKVHHITPDQIDNVICAEIPDPIRDPQLHEIVKCNMIHGPCGCFNRNSPCMKDNACSKHYPENLIKETQTGDDGYPKYKRRSTDDGGFSVNIKGVDIDNHWIVPYNPVLLRTFNAHVNVEYCSSVKSIKYVCKYVNKGSNQASFALENEKDEIKTYESGRYISSSEAVWRILEFPIHERFPTVVYLAVHLENGQRVYFNKQNLHDRVNSPPTTTLLSFFDLCKVNDFAKNLLYPEVPAYYVWDKKKFQRRKRGVNVVGWPDIKREHALDRVYTVHPNNTECYHLRMLLHEIRGPISFEALKTVNGQVYPTFKFTCKALGLLEDDEYLYAALEEAALCQSPHMIRDLFTIILVFCQVTDPLYLWDKFKEYLSEDFKIRLERQDSVDVEHLADVALNKCLSVIEDSVLALGGQPLKEYGLPQPSKSEQFDNREYLKETSYDLVALEDVVRNNEEFLNDEQKCSRWNWKNFLNQFDFSEFRSTRDIALAVASSGIAATLLEGGRTAHATFKLPLNLTASATPFCNISKQSNFAEVLKDIKLIVWDEITMAHKGGVEALNISLKDIRENKRLMDGVTVLLAGDFRQTLPVVPKGTRTDEVKSCLKRSTLWPKINILKLSKNMRVHLGKEKFAGGFSDLLLEIGNGDYPSFDEMITIPENLCTVVTTVQDLISKIYPDIAHIHDKPMEWLCERAILTPKNDQAAVINDTLMMSFEGEEKVYISIDTVVNMDDATNYPVEFLNSLKPPGMPYHRLILRVGIPIMLLRNLKPPKLCNRTRLKVKALHRNIVEATILTGCAKGETVFVPRIPLIPNDHPFEFKRLL</sequence>
<protein>
    <recommendedName>
        <fullName evidence="1">ATP-dependent DNA helicase</fullName>
        <ecNumber evidence="1">5.6.2.3</ecNumber>
    </recommendedName>
</protein>
<keyword evidence="1" id="KW-0347">Helicase</keyword>
<dbReference type="InterPro" id="IPR049163">
    <property type="entry name" value="Pif1-like_2B_dom"/>
</dbReference>
<dbReference type="GO" id="GO:0006310">
    <property type="term" value="P:DNA recombination"/>
    <property type="evidence" value="ECO:0007669"/>
    <property type="project" value="UniProtKB-KW"/>
</dbReference>
<dbReference type="EC" id="5.6.2.3" evidence="1"/>
<gene>
    <name evidence="5" type="primary">LOC112685014</name>
</gene>
<dbReference type="PANTHER" id="PTHR10492:SF57">
    <property type="entry name" value="ATP-DEPENDENT DNA HELICASE"/>
    <property type="match status" value="1"/>
</dbReference>
<keyword evidence="1" id="KW-0234">DNA repair</keyword>